<evidence type="ECO:0000313" key="5">
    <source>
        <dbReference type="EMBL" id="SHE78087.1"/>
    </source>
</evidence>
<accession>A0A1M4WA46</accession>
<comment type="similarity">
    <text evidence="1">Belongs to the V-ATPase E subunit family.</text>
</comment>
<dbReference type="RefSeq" id="WP_073341940.1">
    <property type="nucleotide sequence ID" value="NZ_FQVH01000005.1"/>
</dbReference>
<dbReference type="Gene3D" id="3.30.2320.30">
    <property type="entry name" value="ATP synthase, E subunit, C-terminal"/>
    <property type="match status" value="1"/>
</dbReference>
<gene>
    <name evidence="5" type="ORF">SAMN02746089_00803</name>
</gene>
<keyword evidence="3" id="KW-0406">Ion transport</keyword>
<dbReference type="OrthoDB" id="1725377at2"/>
<evidence type="ECO:0000256" key="1">
    <source>
        <dbReference type="ARBA" id="ARBA00005901"/>
    </source>
</evidence>
<dbReference type="GO" id="GO:0046961">
    <property type="term" value="F:proton-transporting ATPase activity, rotational mechanism"/>
    <property type="evidence" value="ECO:0007669"/>
    <property type="project" value="InterPro"/>
</dbReference>
<dbReference type="InterPro" id="IPR038495">
    <property type="entry name" value="ATPase_E_C"/>
</dbReference>
<keyword evidence="6" id="KW-1185">Reference proteome</keyword>
<dbReference type="STRING" id="1121256.SAMN02746089_00803"/>
<name>A0A1M4WA46_9THEO</name>
<protein>
    <submittedName>
        <fullName evidence="5">V/A-type H+-transporting ATPase subunit E</fullName>
    </submittedName>
</protein>
<organism evidence="5 6">
    <name type="scientific">Caldanaerobius fijiensis DSM 17918</name>
    <dbReference type="NCBI Taxonomy" id="1121256"/>
    <lineage>
        <taxon>Bacteria</taxon>
        <taxon>Bacillati</taxon>
        <taxon>Bacillota</taxon>
        <taxon>Clostridia</taxon>
        <taxon>Thermoanaerobacterales</taxon>
        <taxon>Thermoanaerobacteraceae</taxon>
        <taxon>Caldanaerobius</taxon>
    </lineage>
</organism>
<dbReference type="AlphaFoldDB" id="A0A1M4WA46"/>
<evidence type="ECO:0000256" key="3">
    <source>
        <dbReference type="ARBA" id="ARBA00023065"/>
    </source>
</evidence>
<evidence type="ECO:0000313" key="6">
    <source>
        <dbReference type="Proteomes" id="UP000184088"/>
    </source>
</evidence>
<evidence type="ECO:0000256" key="4">
    <source>
        <dbReference type="SAM" id="Coils"/>
    </source>
</evidence>
<sequence length="207" mass="24519">MASTTIEDKIALFSKLLFEKIDKEYSEKVEKLEKNFMKQYEDLKRELEKKKKQAIEQMSKRAMIKRQQMVSKARYDQNYAILKKKEEFVARVMEDLKSYALEYTKTDEYKDYLKNHIQQVSAKLQHEAFITYYFTKRDIENFGNDIVNWLQSIRGSDRFSIEYDSENIIGGFLAQYGEKVLDATIKTAIEDSRQLIGQLLEERLGEG</sequence>
<dbReference type="InterPro" id="IPR002842">
    <property type="entry name" value="ATPase_V1_Esu"/>
</dbReference>
<keyword evidence="4" id="KW-0175">Coiled coil</keyword>
<dbReference type="Pfam" id="PF01991">
    <property type="entry name" value="vATP-synt_E"/>
    <property type="match status" value="1"/>
</dbReference>
<evidence type="ECO:0000256" key="2">
    <source>
        <dbReference type="ARBA" id="ARBA00022448"/>
    </source>
</evidence>
<reference evidence="5 6" key="1">
    <citation type="submission" date="2016-11" db="EMBL/GenBank/DDBJ databases">
        <authorList>
            <person name="Jaros S."/>
            <person name="Januszkiewicz K."/>
            <person name="Wedrychowicz H."/>
        </authorList>
    </citation>
    <scope>NUCLEOTIDE SEQUENCE [LARGE SCALE GENOMIC DNA]</scope>
    <source>
        <strain evidence="5 6">DSM 17918</strain>
    </source>
</reference>
<dbReference type="EMBL" id="FQVH01000005">
    <property type="protein sequence ID" value="SHE78087.1"/>
    <property type="molecule type" value="Genomic_DNA"/>
</dbReference>
<keyword evidence="2" id="KW-0813">Transport</keyword>
<dbReference type="Proteomes" id="UP000184088">
    <property type="component" value="Unassembled WGS sequence"/>
</dbReference>
<proteinExistence type="inferred from homology"/>
<dbReference type="SUPFAM" id="SSF160527">
    <property type="entry name" value="V-type ATPase subunit E-like"/>
    <property type="match status" value="1"/>
</dbReference>
<dbReference type="GO" id="GO:0033178">
    <property type="term" value="C:proton-transporting two-sector ATPase complex, catalytic domain"/>
    <property type="evidence" value="ECO:0007669"/>
    <property type="project" value="InterPro"/>
</dbReference>
<feature type="coiled-coil region" evidence="4">
    <location>
        <begin position="26"/>
        <end position="60"/>
    </location>
</feature>